<dbReference type="Proteomes" id="UP000814128">
    <property type="component" value="Unassembled WGS sequence"/>
</dbReference>
<reference evidence="1" key="2">
    <citation type="journal article" date="2022" name="New Phytol.">
        <title>Evolutionary transition to the ectomycorrhizal habit in the genomes of a hyperdiverse lineage of mushroom-forming fungi.</title>
        <authorList>
            <person name="Looney B."/>
            <person name="Miyauchi S."/>
            <person name="Morin E."/>
            <person name="Drula E."/>
            <person name="Courty P.E."/>
            <person name="Kohler A."/>
            <person name="Kuo A."/>
            <person name="LaButti K."/>
            <person name="Pangilinan J."/>
            <person name="Lipzen A."/>
            <person name="Riley R."/>
            <person name="Andreopoulos W."/>
            <person name="He G."/>
            <person name="Johnson J."/>
            <person name="Nolan M."/>
            <person name="Tritt A."/>
            <person name="Barry K.W."/>
            <person name="Grigoriev I.V."/>
            <person name="Nagy L.G."/>
            <person name="Hibbett D."/>
            <person name="Henrissat B."/>
            <person name="Matheny P.B."/>
            <person name="Labbe J."/>
            <person name="Martin F.M."/>
        </authorList>
    </citation>
    <scope>NUCLEOTIDE SEQUENCE</scope>
    <source>
        <strain evidence="1">EC-137</strain>
    </source>
</reference>
<name>A0ACB8QIN8_9AGAM</name>
<reference evidence="1" key="1">
    <citation type="submission" date="2021-02" db="EMBL/GenBank/DDBJ databases">
        <authorList>
            <consortium name="DOE Joint Genome Institute"/>
            <person name="Ahrendt S."/>
            <person name="Looney B.P."/>
            <person name="Miyauchi S."/>
            <person name="Morin E."/>
            <person name="Drula E."/>
            <person name="Courty P.E."/>
            <person name="Chicoki N."/>
            <person name="Fauchery L."/>
            <person name="Kohler A."/>
            <person name="Kuo A."/>
            <person name="Labutti K."/>
            <person name="Pangilinan J."/>
            <person name="Lipzen A."/>
            <person name="Riley R."/>
            <person name="Andreopoulos W."/>
            <person name="He G."/>
            <person name="Johnson J."/>
            <person name="Barry K.W."/>
            <person name="Grigoriev I.V."/>
            <person name="Nagy L."/>
            <person name="Hibbett D."/>
            <person name="Henrissat B."/>
            <person name="Matheny P.B."/>
            <person name="Labbe J."/>
            <person name="Martin F."/>
        </authorList>
    </citation>
    <scope>NUCLEOTIDE SEQUENCE</scope>
    <source>
        <strain evidence="1">EC-137</strain>
    </source>
</reference>
<keyword evidence="2" id="KW-1185">Reference proteome</keyword>
<dbReference type="EMBL" id="MU273578">
    <property type="protein sequence ID" value="KAI0031502.1"/>
    <property type="molecule type" value="Genomic_DNA"/>
</dbReference>
<gene>
    <name evidence="1" type="ORF">K488DRAFT_51996</name>
</gene>
<sequence length="1095" mass="119723">MSLPARSVSVVPGANSTTFRPLPVDSRLTIPEVFAHQARQSSSHNLFVYADGNRIEKIAYFQAYGAQLKAARIVKQAVQSSASLYSSLAERPVIGILSVSDSITYSTLSLGIMQASGLAIVTADYLTRSQAGAIPFPISTRNSAIAVAHLVRSTNTHQVFVSDDLSMQSIFKEATELLAKDGFAAQIIAMPQFNGLYNNDAVPEETEIRLWESTHNDTCLILHSSGTSSFPKPIRISHKVLQGFGANLYFGEVDVCGIRLGIHSLPMFHAIGVSTLSWALFNGLELATFKPQSPPVVPNAASLLEGLIRSQSEWIMTVPALVEEWSHDPASVKTLKSQIKRICFGGGPLNRQAGDLLADQGIFIESFYGLTETGSITKLSINESSRDAKDWVWFPMASPEQVSIELVPHPENEGMLEPVVIATEYFAPCTINTQVDGKPGFATGDLIQPHPTMKGFYKVYGRIDEQIMLSTGEKTNPVPLERILNQDSHISISLFFGRGRFNNGVLIQPTYPFDPRDHEKLARFREVIWPTVQKMNAYAPSHSRLLKEMIIVADPTKPLELTAKGSARRNVCLAKYEHEIEELYKAAGEAAEDAPHPPTDWTLEASLEYVHALVRAIIGQPLGETEDLFQHGFDSLSAVWIRKNVLRALRGASATVSLAQIPQTFVYQYPSIRALSDYIHSVATGRDLEHDEEEVIARRLTAMQSMVVRYSANFSPLRPSSGPAPDKETVVVSGTTGRLGCHLLERLIRDSAVGHVYALNRGSARDTDPAAALLARQKVAFEKWGMDPELLGSGKVTILASDYAKERLGLDPATYAGIESSVTTIIHNAWRVDFNVNLSGFEPLIAGVRRIIDLAANAPVPSGARVLFVSSVSVLFRHPTDAPALEQPIKDPRISAGMGYGESKWVSETILLNAREQVGLRSGVVRVGQVSGDTRIGGWNKQEWVGAIAKASQLVGALPSRGSEAVSWVPVDIVAAALIEMARSNEPVLHLNAPKPATWDTIFGAFARGLGLPLIPYDEWVARVSAAAEANTREEHVSAFALTDFFKKAHFGEDAVMALDRSMKTSSTLAHMTPLGEQDAMRYLEYWRRIGHLNA</sequence>
<proteinExistence type="predicted"/>
<evidence type="ECO:0000313" key="1">
    <source>
        <dbReference type="EMBL" id="KAI0031502.1"/>
    </source>
</evidence>
<protein>
    <submittedName>
        <fullName evidence="1">Acetyl-CoA synthetase-like protein</fullName>
    </submittedName>
</protein>
<evidence type="ECO:0000313" key="2">
    <source>
        <dbReference type="Proteomes" id="UP000814128"/>
    </source>
</evidence>
<comment type="caution">
    <text evidence="1">The sequence shown here is derived from an EMBL/GenBank/DDBJ whole genome shotgun (WGS) entry which is preliminary data.</text>
</comment>
<organism evidence="1 2">
    <name type="scientific">Vararia minispora EC-137</name>
    <dbReference type="NCBI Taxonomy" id="1314806"/>
    <lineage>
        <taxon>Eukaryota</taxon>
        <taxon>Fungi</taxon>
        <taxon>Dikarya</taxon>
        <taxon>Basidiomycota</taxon>
        <taxon>Agaricomycotina</taxon>
        <taxon>Agaricomycetes</taxon>
        <taxon>Russulales</taxon>
        <taxon>Lachnocladiaceae</taxon>
        <taxon>Vararia</taxon>
    </lineage>
</organism>
<accession>A0ACB8QIN8</accession>